<reference evidence="3 4" key="1">
    <citation type="submission" date="2017-04" db="EMBL/GenBank/DDBJ databases">
        <authorList>
            <person name="Afonso C.L."/>
            <person name="Miller P.J."/>
            <person name="Scott M.A."/>
            <person name="Spackman E."/>
            <person name="Goraichik I."/>
            <person name="Dimitrov K.M."/>
            <person name="Suarez D.L."/>
            <person name="Swayne D.E."/>
        </authorList>
    </citation>
    <scope>NUCLEOTIDE SEQUENCE [LARGE SCALE GENOMIC DNA]</scope>
    <source>
        <strain evidence="3 4">DSM 3385</strain>
    </source>
</reference>
<dbReference type="Proteomes" id="UP000192418">
    <property type="component" value="Unassembled WGS sequence"/>
</dbReference>
<dbReference type="InterPro" id="IPR018511">
    <property type="entry name" value="Hemolysin-typ_Ca-bd_CS"/>
</dbReference>
<gene>
    <name evidence="3" type="ORF">SAMN02746065_109139</name>
</gene>
<evidence type="ECO:0000256" key="1">
    <source>
        <dbReference type="ARBA" id="ARBA00004613"/>
    </source>
</evidence>
<keyword evidence="2" id="KW-0964">Secreted</keyword>
<keyword evidence="4" id="KW-1185">Reference proteome</keyword>
<dbReference type="GO" id="GO:0005576">
    <property type="term" value="C:extracellular region"/>
    <property type="evidence" value="ECO:0007669"/>
    <property type="project" value="UniProtKB-SubCell"/>
</dbReference>
<evidence type="ECO:0000313" key="3">
    <source>
        <dbReference type="EMBL" id="SMC76484.1"/>
    </source>
</evidence>
<name>A0A1W2BUS2_9BACT</name>
<dbReference type="PROSITE" id="PS00330">
    <property type="entry name" value="HEMOLYSIN_CALCIUM"/>
    <property type="match status" value="3"/>
</dbReference>
<dbReference type="Gene3D" id="2.150.10.10">
    <property type="entry name" value="Serralysin-like metalloprotease, C-terminal"/>
    <property type="match status" value="1"/>
</dbReference>
<dbReference type="Pfam" id="PF00353">
    <property type="entry name" value="HemolysinCabind"/>
    <property type="match status" value="2"/>
</dbReference>
<dbReference type="InterPro" id="IPR001343">
    <property type="entry name" value="Hemolysn_Ca-bd"/>
</dbReference>
<dbReference type="PANTHER" id="PTHR38340">
    <property type="entry name" value="S-LAYER PROTEIN"/>
    <property type="match status" value="1"/>
</dbReference>
<dbReference type="GO" id="GO:0005509">
    <property type="term" value="F:calcium ion binding"/>
    <property type="evidence" value="ECO:0007669"/>
    <property type="project" value="InterPro"/>
</dbReference>
<comment type="subcellular location">
    <subcellularLocation>
        <location evidence="1">Secreted</location>
    </subcellularLocation>
</comment>
<evidence type="ECO:0008006" key="5">
    <source>
        <dbReference type="Google" id="ProtNLM"/>
    </source>
</evidence>
<dbReference type="InterPro" id="IPR011049">
    <property type="entry name" value="Serralysin-like_metalloprot_C"/>
</dbReference>
<evidence type="ECO:0000313" key="4">
    <source>
        <dbReference type="Proteomes" id="UP000192418"/>
    </source>
</evidence>
<accession>A0A1W2BUS2</accession>
<dbReference type="PRINTS" id="PR00313">
    <property type="entry name" value="CABNDNGRPT"/>
</dbReference>
<sequence>METGLTQTQVSELYVAIFGRSSEGEGNAYWQTNQADRVSTAEVMLTTSAAIDYFDGALDNDQDFIEHIYENTLGKTIEDDPEGIAYWVNELAPVAEGGKGKSRGQVIVDLIDAITDPENAGDAQDQFANRVEVSNYVADNIDDFDSYGYDYFINLNDSVDNTEDSVDAATDQVDASVQAGNAIELTADTDIMTGNSFHAGLGYNPGGTDRINYLQDEDILTGEGLNPVLTAELGNSNDNGDDTVGPLLNGIEVVNVAFTGSGDAAVDQLDLQGARGLTDAINITRINDGIQKATIDNINDIPVELSIANSGQEEQDVEFAFDDDAVSGAADSVQLTLNDVDLNELIIQERSEVRAANNGIETINLVSEFSANAVDQFIAEDLQALNISGNADLTLGQEDIIYGPEIEEAIAYAPALENVAGSLETINATGFTGDLDITLGAELNAVKDGTTNDFINMVVTGGEGDDIFRLIDGIDLEAGAAAGDTIDGGAGDNTLVLLGNHNVLGGSDIMNVQNLEIRTGHDADAAADVVTVDADAFDSLASIWVRNEGSNGVDTVFEEDMTVNLNDLTAEQAQAITIVHGTSDNNGVTDNILNVNLKDATGAADLVAVTVEDDVNADPRFNFTLSTPDVENVTIHDNDTESNTIALEDVNDITGTLTITGGDGTNFLNLDTTTAGGNGGLYQYNVDGYGDAPGTAAANGQIFDWSGEADQVRVIAQTIDASTSTADVVVRVSNAALEENGGQNIMMGFGDDTVIFDALDEVDAGLTVRDTVVGGEGTDTLVIDGDLLNDDVIHIGPSETLNVSGFENLRFVNGSSYELVLSNNLIDNNQDANGYLNIINDHDPVNDRPGAPDTYNGVNQVETDIVIDATGLEIGRHFTYNGEEGISQTRDRFIFDEDNDAPTLDGDQIIDGGATDNMPAVHVNYGIWNVDEDFTVDWFEMGTGNWDILEIQNDAQLSLNDLGNIKNVGTILFNGTEATPQQLTVVLNDTIVDNMVDSYHAATVDESERLFILTQDPTSFDDPNDNAAPASLNIDARALTGQSALTVVSDDENITFDETSFANDIVRISARDEGGNHYIDLQDWDIWPDEDFDDETLIAPAGPDDLLWVYDGNSNQNASLIIGWGDDFLNYGGTVTDTLRGIENYNFTQYSGDVFVNSSQNFGNAGYFISEEFIMGVGDDEVWAGAGQDLVNGGGGDDSIYGGGHSDTLIGGDGDDLIFGGASFDVITGDGGNDELYGGQGWDNIRGGDGDDQISGGENSDDLFGDDGDDLICGGLNSDDITGGLGSDTMIGGDGDGNAVDNDYTGNTLWNGIPNGVPVGGTTDVFHITNGDSGLTTATADVISDFFGLQVANPANQQPGNGEDKLDLDVAGVSKFSGQHNFVVMDANTTNTNQINNVELAVQFANNLTGAGNSFDGSIHYIYVYDSQVDGGGVLPYDSYLVVDADLDGAADYAITFTGLGDDRQGVVAEDIV</sequence>
<organism evidence="3 4">
    <name type="scientific">Desulfocicer vacuolatum DSM 3385</name>
    <dbReference type="NCBI Taxonomy" id="1121400"/>
    <lineage>
        <taxon>Bacteria</taxon>
        <taxon>Pseudomonadati</taxon>
        <taxon>Thermodesulfobacteriota</taxon>
        <taxon>Desulfobacteria</taxon>
        <taxon>Desulfobacterales</taxon>
        <taxon>Desulfobacteraceae</taxon>
        <taxon>Desulfocicer</taxon>
    </lineage>
</organism>
<dbReference type="OrthoDB" id="5444704at2"/>
<protein>
    <recommendedName>
        <fullName evidence="5">DUF4214 domain-containing protein</fullName>
    </recommendedName>
</protein>
<dbReference type="InterPro" id="IPR050557">
    <property type="entry name" value="RTX_toxin/Mannuronan_C5-epim"/>
</dbReference>
<dbReference type="EMBL" id="FWXY01000009">
    <property type="protein sequence ID" value="SMC76484.1"/>
    <property type="molecule type" value="Genomic_DNA"/>
</dbReference>
<proteinExistence type="predicted"/>
<evidence type="ECO:0000256" key="2">
    <source>
        <dbReference type="ARBA" id="ARBA00022525"/>
    </source>
</evidence>
<dbReference type="STRING" id="1121400.SAMN02746065_109139"/>
<dbReference type="PANTHER" id="PTHR38340:SF1">
    <property type="entry name" value="S-LAYER PROTEIN"/>
    <property type="match status" value="1"/>
</dbReference>
<dbReference type="RefSeq" id="WP_084069024.1">
    <property type="nucleotide sequence ID" value="NZ_FWXY01000009.1"/>
</dbReference>
<dbReference type="SUPFAM" id="SSF51120">
    <property type="entry name" value="beta-Roll"/>
    <property type="match status" value="2"/>
</dbReference>